<gene>
    <name evidence="1" type="ORF">Q9L58_006276</name>
</gene>
<keyword evidence="2" id="KW-1185">Reference proteome</keyword>
<organism evidence="1 2">
    <name type="scientific">Discina gigas</name>
    <dbReference type="NCBI Taxonomy" id="1032678"/>
    <lineage>
        <taxon>Eukaryota</taxon>
        <taxon>Fungi</taxon>
        <taxon>Dikarya</taxon>
        <taxon>Ascomycota</taxon>
        <taxon>Pezizomycotina</taxon>
        <taxon>Pezizomycetes</taxon>
        <taxon>Pezizales</taxon>
        <taxon>Discinaceae</taxon>
        <taxon>Discina</taxon>
    </lineage>
</organism>
<accession>A0ABR3GFQ0</accession>
<dbReference type="EMBL" id="JBBBZM010000085">
    <property type="protein sequence ID" value="KAL0634759.1"/>
    <property type="molecule type" value="Genomic_DNA"/>
</dbReference>
<sequence length="223" mass="23571">MSQGSKPTSVEHTTTITTTTFTTVTQTSVTLETKTRGKPCPPQQTATLNFDDLDTSGISPMPLIYQDFNFPATSSWEFLASGSFASTAPEFRSVTSCPNGLLSRAAGPVSFNSKGRGFSFDITSVSFFAFSADKTAKSSITIQVDLLTADGDTTTHYFEAPNGALDASAPAVLGAGDLSGFTDLVEVQVAAWVSYDDNAGTGVLGEFVIDDLVYVKRSCKASY</sequence>
<protein>
    <submittedName>
        <fullName evidence="1">Uncharacterized protein</fullName>
    </submittedName>
</protein>
<evidence type="ECO:0000313" key="1">
    <source>
        <dbReference type="EMBL" id="KAL0634759.1"/>
    </source>
</evidence>
<comment type="caution">
    <text evidence="1">The sequence shown here is derived from an EMBL/GenBank/DDBJ whole genome shotgun (WGS) entry which is preliminary data.</text>
</comment>
<dbReference type="Proteomes" id="UP001447188">
    <property type="component" value="Unassembled WGS sequence"/>
</dbReference>
<reference evidence="1 2" key="1">
    <citation type="submission" date="2024-02" db="EMBL/GenBank/DDBJ databases">
        <title>Discinaceae phylogenomics.</title>
        <authorList>
            <person name="Dirks A.C."/>
            <person name="James T.Y."/>
        </authorList>
    </citation>
    <scope>NUCLEOTIDE SEQUENCE [LARGE SCALE GENOMIC DNA]</scope>
    <source>
        <strain evidence="1 2">ACD0624</strain>
    </source>
</reference>
<proteinExistence type="predicted"/>
<name>A0ABR3GFQ0_9PEZI</name>
<evidence type="ECO:0000313" key="2">
    <source>
        <dbReference type="Proteomes" id="UP001447188"/>
    </source>
</evidence>